<comment type="caution">
    <text evidence="2">The sequence shown here is derived from an EMBL/GenBank/DDBJ whole genome shotgun (WGS) entry which is preliminary data.</text>
</comment>
<protein>
    <submittedName>
        <fullName evidence="2">Uncharacterized protein</fullName>
    </submittedName>
</protein>
<reference evidence="3" key="1">
    <citation type="journal article" date="2019" name="Int. J. Syst. Evol. Microbiol.">
        <title>The Global Catalogue of Microorganisms (GCM) 10K type strain sequencing project: providing services to taxonomists for standard genome sequencing and annotation.</title>
        <authorList>
            <consortium name="The Broad Institute Genomics Platform"/>
            <consortium name="The Broad Institute Genome Sequencing Center for Infectious Disease"/>
            <person name="Wu L."/>
            <person name="Ma J."/>
        </authorList>
    </citation>
    <scope>NUCLEOTIDE SEQUENCE [LARGE SCALE GENOMIC DNA]</scope>
    <source>
        <strain evidence="3">JCM 31319</strain>
    </source>
</reference>
<keyword evidence="3" id="KW-1185">Reference proteome</keyword>
<keyword evidence="1" id="KW-0472">Membrane</keyword>
<dbReference type="RefSeq" id="WP_377524298.1">
    <property type="nucleotide sequence ID" value="NZ_JBHTLD010000040.1"/>
</dbReference>
<gene>
    <name evidence="2" type="ORF">ACFQ2O_06560</name>
</gene>
<keyword evidence="1" id="KW-1133">Transmembrane helix</keyword>
<name>A0ABW3SPS6_9BACT</name>
<evidence type="ECO:0000256" key="1">
    <source>
        <dbReference type="SAM" id="Phobius"/>
    </source>
</evidence>
<accession>A0ABW3SPS6</accession>
<organism evidence="2 3">
    <name type="scientific">Pontibacter rugosus</name>
    <dbReference type="NCBI Taxonomy" id="1745966"/>
    <lineage>
        <taxon>Bacteria</taxon>
        <taxon>Pseudomonadati</taxon>
        <taxon>Bacteroidota</taxon>
        <taxon>Cytophagia</taxon>
        <taxon>Cytophagales</taxon>
        <taxon>Hymenobacteraceae</taxon>
        <taxon>Pontibacter</taxon>
    </lineage>
</organism>
<dbReference type="EMBL" id="JBHTLD010000040">
    <property type="protein sequence ID" value="MFD1185862.1"/>
    <property type="molecule type" value="Genomic_DNA"/>
</dbReference>
<keyword evidence="1" id="KW-0812">Transmembrane</keyword>
<sequence>MIGGILLTAGIRKNVTQEIKWLGIASAAGLTGINLYYSIHDVIWDIYLLDAAGELVIIGLWLWSGSKGLRSV</sequence>
<feature type="transmembrane region" description="Helical" evidence="1">
    <location>
        <begin position="46"/>
        <end position="63"/>
    </location>
</feature>
<feature type="transmembrane region" description="Helical" evidence="1">
    <location>
        <begin position="21"/>
        <end position="40"/>
    </location>
</feature>
<dbReference type="Proteomes" id="UP001597094">
    <property type="component" value="Unassembled WGS sequence"/>
</dbReference>
<evidence type="ECO:0000313" key="3">
    <source>
        <dbReference type="Proteomes" id="UP001597094"/>
    </source>
</evidence>
<proteinExistence type="predicted"/>
<evidence type="ECO:0000313" key="2">
    <source>
        <dbReference type="EMBL" id="MFD1185862.1"/>
    </source>
</evidence>